<feature type="transmembrane region" description="Helical" evidence="1">
    <location>
        <begin position="6"/>
        <end position="28"/>
    </location>
</feature>
<accession>A0ABV7F8S5</accession>
<feature type="domain" description="GP-PDE" evidence="2">
    <location>
        <begin position="51"/>
        <end position="84"/>
    </location>
</feature>
<dbReference type="RefSeq" id="WP_378114899.1">
    <property type="nucleotide sequence ID" value="NZ_JBHRTF010000001.1"/>
</dbReference>
<dbReference type="Gene3D" id="3.20.20.190">
    <property type="entry name" value="Phosphatidylinositol (PI) phosphodiesterase"/>
    <property type="match status" value="1"/>
</dbReference>
<keyword evidence="4" id="KW-1185">Reference proteome</keyword>
<keyword evidence="1" id="KW-1133">Transmembrane helix</keyword>
<gene>
    <name evidence="3" type="ORF">ACFODX_00355</name>
</gene>
<evidence type="ECO:0000256" key="1">
    <source>
        <dbReference type="SAM" id="Phobius"/>
    </source>
</evidence>
<name>A0ABV7F8S5_9GAMM</name>
<evidence type="ECO:0000259" key="2">
    <source>
        <dbReference type="Pfam" id="PF03009"/>
    </source>
</evidence>
<dbReference type="EMBL" id="JBHRTF010000001">
    <property type="protein sequence ID" value="MFC3113986.1"/>
    <property type="molecule type" value="Genomic_DNA"/>
</dbReference>
<organism evidence="3 4">
    <name type="scientific">Cellvibrio fontiphilus</name>
    <dbReference type="NCBI Taxonomy" id="1815559"/>
    <lineage>
        <taxon>Bacteria</taxon>
        <taxon>Pseudomonadati</taxon>
        <taxon>Pseudomonadota</taxon>
        <taxon>Gammaproteobacteria</taxon>
        <taxon>Cellvibrionales</taxon>
        <taxon>Cellvibrionaceae</taxon>
        <taxon>Cellvibrio</taxon>
    </lineage>
</organism>
<dbReference type="Pfam" id="PF03009">
    <property type="entry name" value="GDPD"/>
    <property type="match status" value="1"/>
</dbReference>
<comment type="caution">
    <text evidence="3">The sequence shown here is derived from an EMBL/GenBank/DDBJ whole genome shotgun (WGS) entry which is preliminary data.</text>
</comment>
<evidence type="ECO:0000313" key="4">
    <source>
        <dbReference type="Proteomes" id="UP001595555"/>
    </source>
</evidence>
<dbReference type="InterPro" id="IPR017946">
    <property type="entry name" value="PLC-like_Pdiesterase_TIM-brl"/>
</dbReference>
<evidence type="ECO:0000313" key="3">
    <source>
        <dbReference type="EMBL" id="MFC3113986.1"/>
    </source>
</evidence>
<keyword evidence="1" id="KW-0812">Transmembrane</keyword>
<dbReference type="SUPFAM" id="SSF51695">
    <property type="entry name" value="PLC-like phosphodiesterases"/>
    <property type="match status" value="1"/>
</dbReference>
<dbReference type="Proteomes" id="UP001595555">
    <property type="component" value="Unassembled WGS sequence"/>
</dbReference>
<keyword evidence="1" id="KW-0472">Membrane</keyword>
<proteinExistence type="predicted"/>
<protein>
    <submittedName>
        <fullName evidence="3">Glycerophosphodiester phosphodiesterase family protein</fullName>
    </submittedName>
</protein>
<dbReference type="InterPro" id="IPR030395">
    <property type="entry name" value="GP_PDE_dom"/>
</dbReference>
<sequence>MSPFFRVSIVILFTTFFFVVCFLLSLLLRGPAFEASRIAHAGGQFHGMILTNSLHALTASYASGYRYFEIDLNYTKDGFLVCAHRWGSKKGQVLWSDHTPTRDEYLDAYSEHLFTPCVKESLMSWLSEHSDATLIADIKQNELIALASISEEYPKLRNRIIPQVFQPNDFSKVRSLGFDRVIWALYRFDGENSSVIGELKKISKPIAISVGMQRINSGLLNDLRSSRLEIPVYVHTINDKRLMCILKDTLQVREVFTDSLDPSIDCM</sequence>
<reference evidence="4" key="1">
    <citation type="journal article" date="2019" name="Int. J. Syst. Evol. Microbiol.">
        <title>The Global Catalogue of Microorganisms (GCM) 10K type strain sequencing project: providing services to taxonomists for standard genome sequencing and annotation.</title>
        <authorList>
            <consortium name="The Broad Institute Genomics Platform"/>
            <consortium name="The Broad Institute Genome Sequencing Center for Infectious Disease"/>
            <person name="Wu L."/>
            <person name="Ma J."/>
        </authorList>
    </citation>
    <scope>NUCLEOTIDE SEQUENCE [LARGE SCALE GENOMIC DNA]</scope>
    <source>
        <strain evidence="4">KCTC 52237</strain>
    </source>
</reference>